<dbReference type="Gene3D" id="1.10.10.10">
    <property type="entry name" value="Winged helix-like DNA-binding domain superfamily/Winged helix DNA-binding domain"/>
    <property type="match status" value="1"/>
</dbReference>
<reference evidence="1" key="1">
    <citation type="journal article" date="2014" name="Int. J. Syst. Evol. Microbiol.">
        <title>Complete genome sequence of Corynebacterium casei LMG S-19264T (=DSM 44701T), isolated from a smear-ripened cheese.</title>
        <authorList>
            <consortium name="US DOE Joint Genome Institute (JGI-PGF)"/>
            <person name="Walter F."/>
            <person name="Albersmeier A."/>
            <person name="Kalinowski J."/>
            <person name="Ruckert C."/>
        </authorList>
    </citation>
    <scope>NUCLEOTIDE SEQUENCE</scope>
    <source>
        <strain evidence="1">JCM 4346</strain>
    </source>
</reference>
<protein>
    <recommendedName>
        <fullName evidence="3">MarR family transcriptional regulator</fullName>
    </recommendedName>
</protein>
<organism evidence="1 2">
    <name type="scientific">Streptomyces aurantiogriseus</name>
    <dbReference type="NCBI Taxonomy" id="66870"/>
    <lineage>
        <taxon>Bacteria</taxon>
        <taxon>Bacillati</taxon>
        <taxon>Actinomycetota</taxon>
        <taxon>Actinomycetes</taxon>
        <taxon>Kitasatosporales</taxon>
        <taxon>Streptomycetaceae</taxon>
        <taxon>Streptomyces</taxon>
    </lineage>
</organism>
<dbReference type="Proteomes" id="UP000658320">
    <property type="component" value="Unassembled WGS sequence"/>
</dbReference>
<dbReference type="AlphaFoldDB" id="A0A918FEU9"/>
<proteinExistence type="predicted"/>
<keyword evidence="2" id="KW-1185">Reference proteome</keyword>
<gene>
    <name evidence="1" type="ORF">GCM10010251_54970</name>
</gene>
<evidence type="ECO:0000313" key="1">
    <source>
        <dbReference type="EMBL" id="GGR31947.1"/>
    </source>
</evidence>
<reference evidence="1" key="2">
    <citation type="submission" date="2020-09" db="EMBL/GenBank/DDBJ databases">
        <authorList>
            <person name="Sun Q."/>
            <person name="Ohkuma M."/>
        </authorList>
    </citation>
    <scope>NUCLEOTIDE SEQUENCE</scope>
    <source>
        <strain evidence="1">JCM 4346</strain>
    </source>
</reference>
<evidence type="ECO:0008006" key="3">
    <source>
        <dbReference type="Google" id="ProtNLM"/>
    </source>
</evidence>
<comment type="caution">
    <text evidence="1">The sequence shown here is derived from an EMBL/GenBank/DDBJ whole genome shotgun (WGS) entry which is preliminary data.</text>
</comment>
<sequence length="62" mass="6472">MRVRLTEAGHAAFERHAATEEAGETGLLSVLSAAERRPLADLLRKLVLAAEAEPDAPAPAPG</sequence>
<dbReference type="InterPro" id="IPR036388">
    <property type="entry name" value="WH-like_DNA-bd_sf"/>
</dbReference>
<evidence type="ECO:0000313" key="2">
    <source>
        <dbReference type="Proteomes" id="UP000658320"/>
    </source>
</evidence>
<accession>A0A918FEU9</accession>
<dbReference type="InterPro" id="IPR036390">
    <property type="entry name" value="WH_DNA-bd_sf"/>
</dbReference>
<dbReference type="SUPFAM" id="SSF46785">
    <property type="entry name" value="Winged helix' DNA-binding domain"/>
    <property type="match status" value="1"/>
</dbReference>
<dbReference type="EMBL" id="BMSX01000014">
    <property type="protein sequence ID" value="GGR31947.1"/>
    <property type="molecule type" value="Genomic_DNA"/>
</dbReference>
<name>A0A918FEU9_9ACTN</name>